<proteinExistence type="inferred from homology"/>
<dbReference type="Gene3D" id="3.40.50.1820">
    <property type="entry name" value="alpha/beta hydrolase"/>
    <property type="match status" value="1"/>
</dbReference>
<keyword evidence="2 4" id="KW-0378">Hydrolase</keyword>
<evidence type="ECO:0000256" key="2">
    <source>
        <dbReference type="ARBA" id="ARBA00022801"/>
    </source>
</evidence>
<dbReference type="PANTHER" id="PTHR48081">
    <property type="entry name" value="AB HYDROLASE SUPERFAMILY PROTEIN C4A8.06C"/>
    <property type="match status" value="1"/>
</dbReference>
<dbReference type="Proteomes" id="UP001331936">
    <property type="component" value="Unassembled WGS sequence"/>
</dbReference>
<reference evidence="4 5" key="1">
    <citation type="submission" date="2023-08" db="EMBL/GenBank/DDBJ databases">
        <authorList>
            <person name="Girao M."/>
            <person name="Carvalho M.F."/>
        </authorList>
    </citation>
    <scope>NUCLEOTIDE SEQUENCE [LARGE SCALE GENOMIC DNA]</scope>
    <source>
        <strain evidence="4 5">CC-R104</strain>
    </source>
</reference>
<dbReference type="InterPro" id="IPR013094">
    <property type="entry name" value="AB_hydrolase_3"/>
</dbReference>
<dbReference type="InterPro" id="IPR050300">
    <property type="entry name" value="GDXG_lipolytic_enzyme"/>
</dbReference>
<dbReference type="SUPFAM" id="SSF53474">
    <property type="entry name" value="alpha/beta-Hydrolases"/>
    <property type="match status" value="1"/>
</dbReference>
<evidence type="ECO:0000259" key="3">
    <source>
        <dbReference type="Pfam" id="PF07859"/>
    </source>
</evidence>
<protein>
    <submittedName>
        <fullName evidence="4">Alpha/beta hydrolase</fullName>
    </submittedName>
</protein>
<evidence type="ECO:0000256" key="1">
    <source>
        <dbReference type="ARBA" id="ARBA00010515"/>
    </source>
</evidence>
<comment type="caution">
    <text evidence="4">The sequence shown here is derived from an EMBL/GenBank/DDBJ whole genome shotgun (WGS) entry which is preliminary data.</text>
</comment>
<dbReference type="GO" id="GO:0016787">
    <property type="term" value="F:hydrolase activity"/>
    <property type="evidence" value="ECO:0007669"/>
    <property type="project" value="UniProtKB-KW"/>
</dbReference>
<dbReference type="Pfam" id="PF07859">
    <property type="entry name" value="Abhydrolase_3"/>
    <property type="match status" value="1"/>
</dbReference>
<evidence type="ECO:0000313" key="4">
    <source>
        <dbReference type="EMBL" id="MEE2031277.1"/>
    </source>
</evidence>
<comment type="similarity">
    <text evidence="1">Belongs to the 'GDXG' lipolytic enzyme family.</text>
</comment>
<organism evidence="4 5">
    <name type="scientific">Rhodococcus chondri</name>
    <dbReference type="NCBI Taxonomy" id="3065941"/>
    <lineage>
        <taxon>Bacteria</taxon>
        <taxon>Bacillati</taxon>
        <taxon>Actinomycetota</taxon>
        <taxon>Actinomycetes</taxon>
        <taxon>Mycobacteriales</taxon>
        <taxon>Nocardiaceae</taxon>
        <taxon>Rhodococcus</taxon>
    </lineage>
</organism>
<dbReference type="PANTHER" id="PTHR48081:SF30">
    <property type="entry name" value="ACETYL-HYDROLASE LIPR-RELATED"/>
    <property type="match status" value="1"/>
</dbReference>
<keyword evidence="5" id="KW-1185">Reference proteome</keyword>
<accession>A0ABU7JMK8</accession>
<dbReference type="RefSeq" id="WP_330150716.1">
    <property type="nucleotide sequence ID" value="NZ_JAUZMZ010000012.1"/>
</dbReference>
<name>A0ABU7JMK8_9NOCA</name>
<sequence>MTERQENNMGTALPNALKDSYTAMSARMAANPEMDIATLRNMLDSLESLAAEPTDVTYESIDAGGVSAILATPAGASNDHVLVYAHGGGCVTGSAASHRKLAAHVAKAAGVQAIIPDFRLAPEFPFPAQIDDLITVHKWLRASGYRPENTATAGDSAGGNLAITTVLKLRELGEPLPAAIIGFSPWLDMENLGKTMESNADSEALVSRDVSELMVSLYLGETPRTEPLANPLYADPTGLPPVFVSAGDAETLQDNAERFHDKARDAGVDVTLEIQPGQQHVYLFMAGKSAEADTTIANAGRWLRDRLGLTS</sequence>
<evidence type="ECO:0000313" key="5">
    <source>
        <dbReference type="Proteomes" id="UP001331936"/>
    </source>
</evidence>
<feature type="domain" description="Alpha/beta hydrolase fold-3" evidence="3">
    <location>
        <begin position="82"/>
        <end position="283"/>
    </location>
</feature>
<gene>
    <name evidence="4" type="ORF">Q8814_03975</name>
</gene>
<dbReference type="InterPro" id="IPR029058">
    <property type="entry name" value="AB_hydrolase_fold"/>
</dbReference>
<dbReference type="EMBL" id="JAUZMZ010000012">
    <property type="protein sequence ID" value="MEE2031277.1"/>
    <property type="molecule type" value="Genomic_DNA"/>
</dbReference>